<gene>
    <name evidence="8" type="ORF">U6N30_24015</name>
</gene>
<proteinExistence type="predicted"/>
<keyword evidence="3" id="KW-0349">Heme</keyword>
<comment type="cofactor">
    <cofactor evidence="1">
        <name>heme b</name>
        <dbReference type="ChEBI" id="CHEBI:60344"/>
    </cofactor>
</comment>
<keyword evidence="6" id="KW-0408">Iron</keyword>
<dbReference type="Proteomes" id="UP001324287">
    <property type="component" value="Chromosome"/>
</dbReference>
<evidence type="ECO:0000313" key="8">
    <source>
        <dbReference type="EMBL" id="WRL62902.1"/>
    </source>
</evidence>
<dbReference type="InterPro" id="IPR000763">
    <property type="entry name" value="Catalase_peroxidase"/>
</dbReference>
<sequence>MLELTPKEMTLLVGGLRVLGATTGGVQHGVFTDRPGVLSTDFFRNLLDLGISWRTSVDTDGVYEGWTPTAPSCAPPPRPTWCSTRTRSCAASSRSTRPTTPRRGSCRTSSPPGSR</sequence>
<feature type="compositionally biased region" description="Low complexity" evidence="7">
    <location>
        <begin position="80"/>
        <end position="115"/>
    </location>
</feature>
<reference evidence="8 9" key="1">
    <citation type="submission" date="2023-12" db="EMBL/GenBank/DDBJ databases">
        <title>Blastococcus brunescens sp. nov., an actonobacterium isolated from sandstone collected in sahara desert.</title>
        <authorList>
            <person name="Gtari M."/>
            <person name="Ghodhbane F."/>
        </authorList>
    </citation>
    <scope>NUCLEOTIDE SEQUENCE [LARGE SCALE GENOMIC DNA]</scope>
    <source>
        <strain evidence="8 9">BMG 8361</strain>
    </source>
</reference>
<evidence type="ECO:0000313" key="9">
    <source>
        <dbReference type="Proteomes" id="UP001324287"/>
    </source>
</evidence>
<keyword evidence="9" id="KW-1185">Reference proteome</keyword>
<evidence type="ECO:0000256" key="4">
    <source>
        <dbReference type="ARBA" id="ARBA00022723"/>
    </source>
</evidence>
<dbReference type="PANTHER" id="PTHR30555:SF0">
    <property type="entry name" value="CATALASE-PEROXIDASE"/>
    <property type="match status" value="1"/>
</dbReference>
<dbReference type="PANTHER" id="PTHR30555">
    <property type="entry name" value="HYDROPEROXIDASE I, BIFUNCTIONAL CATALASE-PEROXIDASE"/>
    <property type="match status" value="1"/>
</dbReference>
<evidence type="ECO:0000256" key="1">
    <source>
        <dbReference type="ARBA" id="ARBA00001970"/>
    </source>
</evidence>
<dbReference type="RefSeq" id="WP_324274251.1">
    <property type="nucleotide sequence ID" value="NZ_CP141261.1"/>
</dbReference>
<accession>A0ABZ1AWF7</accession>
<protein>
    <submittedName>
        <fullName evidence="8">Uncharacterized protein</fullName>
    </submittedName>
</protein>
<evidence type="ECO:0000256" key="2">
    <source>
        <dbReference type="ARBA" id="ARBA00022559"/>
    </source>
</evidence>
<dbReference type="EMBL" id="CP141261">
    <property type="protein sequence ID" value="WRL62902.1"/>
    <property type="molecule type" value="Genomic_DNA"/>
</dbReference>
<keyword evidence="5" id="KW-0560">Oxidoreductase</keyword>
<evidence type="ECO:0000256" key="5">
    <source>
        <dbReference type="ARBA" id="ARBA00023002"/>
    </source>
</evidence>
<dbReference type="InterPro" id="IPR010255">
    <property type="entry name" value="Haem_peroxidase_sf"/>
</dbReference>
<dbReference type="Gene3D" id="1.10.420.10">
    <property type="entry name" value="Peroxidase, domain 2"/>
    <property type="match status" value="1"/>
</dbReference>
<evidence type="ECO:0000256" key="7">
    <source>
        <dbReference type="SAM" id="MobiDB-lite"/>
    </source>
</evidence>
<organism evidence="8 9">
    <name type="scientific">Blastococcus brunescens</name>
    <dbReference type="NCBI Taxonomy" id="1564165"/>
    <lineage>
        <taxon>Bacteria</taxon>
        <taxon>Bacillati</taxon>
        <taxon>Actinomycetota</taxon>
        <taxon>Actinomycetes</taxon>
        <taxon>Geodermatophilales</taxon>
        <taxon>Geodermatophilaceae</taxon>
        <taxon>Blastococcus</taxon>
    </lineage>
</organism>
<feature type="region of interest" description="Disordered" evidence="7">
    <location>
        <begin position="67"/>
        <end position="115"/>
    </location>
</feature>
<evidence type="ECO:0000256" key="6">
    <source>
        <dbReference type="ARBA" id="ARBA00023004"/>
    </source>
</evidence>
<name>A0ABZ1AWF7_9ACTN</name>
<keyword evidence="2" id="KW-0575">Peroxidase</keyword>
<dbReference type="SUPFAM" id="SSF48113">
    <property type="entry name" value="Heme-dependent peroxidases"/>
    <property type="match status" value="1"/>
</dbReference>
<evidence type="ECO:0000256" key="3">
    <source>
        <dbReference type="ARBA" id="ARBA00022617"/>
    </source>
</evidence>
<keyword evidence="4" id="KW-0479">Metal-binding</keyword>